<dbReference type="PANTHER" id="PTHR15976:SF16">
    <property type="entry name" value="ASTEROID DOMAIN-CONTAINING PROTEIN"/>
    <property type="match status" value="1"/>
</dbReference>
<dbReference type="EMBL" id="HBUE01071834">
    <property type="protein sequence ID" value="CAG6472992.1"/>
    <property type="molecule type" value="Transcribed_RNA"/>
</dbReference>
<dbReference type="Gene3D" id="3.40.50.1010">
    <property type="entry name" value="5'-nuclease"/>
    <property type="match status" value="1"/>
</dbReference>
<evidence type="ECO:0000313" key="2">
    <source>
        <dbReference type="EMBL" id="CAG6472992.1"/>
    </source>
</evidence>
<protein>
    <submittedName>
        <fullName evidence="2">Constitutive coactivator of peroxisome proliferator-activated receptor gamma</fullName>
    </submittedName>
</protein>
<proteinExistence type="inferred from homology"/>
<accession>A0A8D8FHL3</accession>
<dbReference type="SUPFAM" id="SSF88723">
    <property type="entry name" value="PIN domain-like"/>
    <property type="match status" value="1"/>
</dbReference>
<keyword evidence="2" id="KW-0675">Receptor</keyword>
<dbReference type="GO" id="GO:0005634">
    <property type="term" value="C:nucleus"/>
    <property type="evidence" value="ECO:0007669"/>
    <property type="project" value="TreeGrafter"/>
</dbReference>
<organism evidence="2">
    <name type="scientific">Culex pipiens</name>
    <name type="common">House mosquito</name>
    <dbReference type="NCBI Taxonomy" id="7175"/>
    <lineage>
        <taxon>Eukaryota</taxon>
        <taxon>Metazoa</taxon>
        <taxon>Ecdysozoa</taxon>
        <taxon>Arthropoda</taxon>
        <taxon>Hexapoda</taxon>
        <taxon>Insecta</taxon>
        <taxon>Pterygota</taxon>
        <taxon>Neoptera</taxon>
        <taxon>Endopterygota</taxon>
        <taxon>Diptera</taxon>
        <taxon>Nematocera</taxon>
        <taxon>Culicoidea</taxon>
        <taxon>Culicidae</taxon>
        <taxon>Culicinae</taxon>
        <taxon>Culicini</taxon>
        <taxon>Culex</taxon>
        <taxon>Culex</taxon>
    </lineage>
</organism>
<dbReference type="AlphaFoldDB" id="A0A8D8FHL3"/>
<dbReference type="PANTHER" id="PTHR15976">
    <property type="entry name" value="CONSTITUTIVE COACTIVATOR OF PEROXISOME PROLIFERATOR-ACTIVATED RECEPTOR GAMMA"/>
    <property type="match status" value="1"/>
</dbReference>
<comment type="similarity">
    <text evidence="1">Belongs to the constitutive coactivator of PPAR-gamma family.</text>
</comment>
<name>A0A8D8FHL3_CULPI</name>
<dbReference type="InterPro" id="IPR029060">
    <property type="entry name" value="PIN-like_dom_sf"/>
</dbReference>
<dbReference type="InterPro" id="IPR026784">
    <property type="entry name" value="Coact_PPARg"/>
</dbReference>
<evidence type="ECO:0000256" key="1">
    <source>
        <dbReference type="ARBA" id="ARBA00009495"/>
    </source>
</evidence>
<sequence>MGVRHLETFICQDVPKGCYRINIENEIRRYYSTCRSHNPPGPTLVIDLMSLYRPIGNTDVPGSMCGGRYTLIYQRLDRFFGKLRDLGVNLVFYYDGPVQEDKFSTWQDRQKNKYAIGIKILDAVDKGINLETLMNRFQRDFPGNTMYPVKEAAKKHGQIITAIANECDKELVQYANSVNALAIISNDTDFLVYEGFWQYWSCKDMNFETLTTKAYNRVGLVRHLGLEFRQMPLLATLAGNDVIHYDEVKQFHGTLGRPGSKFHDLARFVEQFRIPVSEHDLKKVVAWVFGENAVDDQLLQRFRNSLDLYDLDKRNPTPTSQSDQTLNVLLTMLNTFMYQIWIGHPVNVTSLITDLRAHKIGWQYPQLAVRLVKRQAGLVLYHRQMLTGSSHLRVVMKMSHEEDFALHEHQAEFPEHIRIPPLLDLLSKQPDIWASLFETKLALYCWIASDTLDFRQLTPIPSILHPTILTLYFLVENAVLHLFEADLLLQIACEVTFERCELERVQYPRHRFNPRAFRIAFLYPKVYSHMAKTITLVGLDGEDYRDCHQFDGVLFHNRYEEWAQQKGDLEDIRQWRIYAHLGGERS</sequence>
<reference evidence="2" key="1">
    <citation type="submission" date="2021-05" db="EMBL/GenBank/DDBJ databases">
        <authorList>
            <person name="Alioto T."/>
            <person name="Alioto T."/>
            <person name="Gomez Garrido J."/>
        </authorList>
    </citation>
    <scope>NUCLEOTIDE SEQUENCE</scope>
</reference>